<dbReference type="RefSeq" id="WP_035369377.1">
    <property type="nucleotide sequence ID" value="NZ_LR215050.1"/>
</dbReference>
<reference evidence="2 3" key="1">
    <citation type="submission" date="2019-01" db="EMBL/GenBank/DDBJ databases">
        <authorList>
            <consortium name="Pathogen Informatics"/>
        </authorList>
    </citation>
    <scope>NUCLEOTIDE SEQUENCE [LARGE SCALE GENOMIC DNA]</scope>
    <source>
        <strain evidence="2 3">NCTC10172</strain>
    </source>
</reference>
<keyword evidence="1" id="KW-0472">Membrane</keyword>
<feature type="transmembrane region" description="Helical" evidence="1">
    <location>
        <begin position="66"/>
        <end position="87"/>
    </location>
</feature>
<dbReference type="GO" id="GO:0005886">
    <property type="term" value="C:plasma membrane"/>
    <property type="evidence" value="ECO:0007669"/>
    <property type="project" value="InterPro"/>
</dbReference>
<sequence length="209" mass="23015">MNRNINGIRKIVLVSTLLAIAVALDIITGLIPGLNLSMPLGGRLFNISLLPVMMIGIFVGPRYGILGAVVYGLLTFFLDGYALAYFASDLKEAVTVFMLDYMIAFGALGLTGLFRQSLDKRLHFVLGSFVALMVRWLSSTIVGALLWASYATSNEWTNNLLESVNNSAFIYSGIYNMIYTLTTFITINVIVLLSFRQLKIIKGQLNLAQ</sequence>
<dbReference type="GO" id="GO:0015234">
    <property type="term" value="F:thiamine transmembrane transporter activity"/>
    <property type="evidence" value="ECO:0007669"/>
    <property type="project" value="InterPro"/>
</dbReference>
<feature type="transmembrane region" description="Helical" evidence="1">
    <location>
        <begin position="93"/>
        <end position="114"/>
    </location>
</feature>
<organism evidence="2 3">
    <name type="scientific">Acholeplasma hippikon</name>
    <dbReference type="NCBI Taxonomy" id="264636"/>
    <lineage>
        <taxon>Bacteria</taxon>
        <taxon>Bacillati</taxon>
        <taxon>Mycoplasmatota</taxon>
        <taxon>Mollicutes</taxon>
        <taxon>Acholeplasmatales</taxon>
        <taxon>Acholeplasmataceae</taxon>
        <taxon>Acholeplasma</taxon>
    </lineage>
</organism>
<feature type="transmembrane region" description="Helical" evidence="1">
    <location>
        <begin position="12"/>
        <end position="34"/>
    </location>
</feature>
<dbReference type="Proteomes" id="UP000290909">
    <property type="component" value="Chromosome"/>
</dbReference>
<dbReference type="AlphaFoldDB" id="A0A449BJA3"/>
<keyword evidence="3" id="KW-1185">Reference proteome</keyword>
<dbReference type="EMBL" id="LR215050">
    <property type="protein sequence ID" value="VEU82522.1"/>
    <property type="molecule type" value="Genomic_DNA"/>
</dbReference>
<dbReference type="KEGG" id="ahk:NCTC10172_00537"/>
<name>A0A449BJA3_9MOLU</name>
<feature type="transmembrane region" description="Helical" evidence="1">
    <location>
        <begin position="40"/>
        <end position="59"/>
    </location>
</feature>
<protein>
    <submittedName>
        <fullName evidence="2">Thiamine ECF transporter S component ThiT</fullName>
    </submittedName>
</protein>
<evidence type="ECO:0000313" key="3">
    <source>
        <dbReference type="Proteomes" id="UP000290909"/>
    </source>
</evidence>
<evidence type="ECO:0000256" key="1">
    <source>
        <dbReference type="SAM" id="Phobius"/>
    </source>
</evidence>
<feature type="transmembrane region" description="Helical" evidence="1">
    <location>
        <begin position="168"/>
        <end position="195"/>
    </location>
</feature>
<dbReference type="STRING" id="1408416.GCA_000702765_00946"/>
<proteinExistence type="predicted"/>
<evidence type="ECO:0000313" key="2">
    <source>
        <dbReference type="EMBL" id="VEU82522.1"/>
    </source>
</evidence>
<dbReference type="InterPro" id="IPR012651">
    <property type="entry name" value="Thia_Transptr_ThiT"/>
</dbReference>
<dbReference type="Pfam" id="PF09515">
    <property type="entry name" value="Thia_YuaJ"/>
    <property type="match status" value="1"/>
</dbReference>
<keyword evidence="1" id="KW-0812">Transmembrane</keyword>
<accession>A0A449BJA3</accession>
<dbReference type="Gene3D" id="1.10.1760.20">
    <property type="match status" value="1"/>
</dbReference>
<gene>
    <name evidence="2" type="primary">thiT</name>
    <name evidence="2" type="ORF">NCTC10172_00537</name>
</gene>
<feature type="transmembrane region" description="Helical" evidence="1">
    <location>
        <begin position="126"/>
        <end position="148"/>
    </location>
</feature>
<keyword evidence="1" id="KW-1133">Transmembrane helix</keyword>